<name>A0A5I0MWA6_SALET</name>
<dbReference type="AlphaFoldDB" id="A0A5I0MWA6"/>
<evidence type="ECO:0000313" key="1">
    <source>
        <dbReference type="EMBL" id="ECH0896948.1"/>
    </source>
</evidence>
<comment type="caution">
    <text evidence="1">The sequence shown here is derived from an EMBL/GenBank/DDBJ whole genome shotgun (WGS) entry which is preliminary data.</text>
</comment>
<accession>A0A5I0MWA6</accession>
<proteinExistence type="predicted"/>
<gene>
    <name evidence="1" type="ORF">FPD99_23680</name>
</gene>
<sequence>MHECESFKVMSYDEREALKDFARRSAGNGDITSLELTIVMISHWMRQRLPVCFTEYARQWVESNRGCGNGSTSSMRQEWPFSGDRHIYNGCTRYYPEKIEHPEDRP</sequence>
<organism evidence="1">
    <name type="scientific">Salmonella enterica subsp. enterica serovar Glostrup</name>
    <dbReference type="NCBI Taxonomy" id="1151180"/>
    <lineage>
        <taxon>Bacteria</taxon>
        <taxon>Pseudomonadati</taxon>
        <taxon>Pseudomonadota</taxon>
        <taxon>Gammaproteobacteria</taxon>
        <taxon>Enterobacterales</taxon>
        <taxon>Enterobacteriaceae</taxon>
        <taxon>Salmonella</taxon>
    </lineage>
</organism>
<reference evidence="1" key="1">
    <citation type="submission" date="2019-07" db="EMBL/GenBank/DDBJ databases">
        <authorList>
            <person name="Ashton P.M."/>
            <person name="Dallman T."/>
            <person name="Nair S."/>
            <person name="De Pinna E."/>
            <person name="Peters T."/>
            <person name="Grant K."/>
        </authorList>
    </citation>
    <scope>NUCLEOTIDE SEQUENCE</scope>
    <source>
        <strain evidence="1">773673</strain>
    </source>
</reference>
<dbReference type="EMBL" id="AAIQMM010000043">
    <property type="protein sequence ID" value="ECH0896948.1"/>
    <property type="molecule type" value="Genomic_DNA"/>
</dbReference>
<protein>
    <submittedName>
        <fullName evidence="1">Uncharacterized protein</fullName>
    </submittedName>
</protein>